<proteinExistence type="predicted"/>
<sequence>MFLLRIAEALVTSEESHMALSNASENETAECKQNFYKFSEEQSPEDNRSLSSPHIPDATLSNQPVFEGSEKLSRIRLSPSGDSSIPSPLSFPTKFIPSRNSEINPYPSASLNPVNVNSIHPSKQVHQGLLYNLLISKETSSQNSTSKTSVSISPGQSLMETNENMSDVRTDKPLSDSTMFMDSHNADTNIYPSSVKSSTVYSNFRHRANSLGCKLSNNRPYTRPHASSFGAASDFYPSLKARLQHRRQMEGSTPDSVFSKPKYTLYHRALSKSHENAMNVSHIDIRSHSLSAILPQKSSLSSSGVSSPRVPPQSFPVYPRMMAPSPTITSQSSGYSSAGLQKSPHTSSLSNDSGSDEPIDLTGHSVPISLITNTFSLPTITPGVNNIQNGNFPYVQLAKKTARPVQARITEWLRQITEFVALSTPLVSTLKPKLWTLNDLSKQEHHLNNKNVAFPWLSLLAQCWQKLLALSMVENSLDVVVVEDKSPYEENHQYRDPMNLEIPWSLLLDIQRHGETKNRRPDRKFSNELLQFLSEIRQAGLSAQEFYLLRHVVLLTVDEPDTLPTLGLNVIRASRCMNSSNNNSSKTDQSNCVANLLKDGTQASILPSEGEPPTVTFDLACLACGLKALRSMCPYRIASLFCSHLRNSSILNQTFILEMHIKYLLALKDLQTLSSSQITAEVVSNGINNSNNSSINSNGNSNSKNNINNNNKHPMLRKIQVNKKVSWNNCLIVLENKYHNL</sequence>
<feature type="region of interest" description="Disordered" evidence="1">
    <location>
        <begin position="70"/>
        <end position="89"/>
    </location>
</feature>
<reference evidence="3" key="1">
    <citation type="submission" date="2023-11" db="UniProtKB">
        <authorList>
            <consortium name="WormBaseParasite"/>
        </authorList>
    </citation>
    <scope>IDENTIFICATION</scope>
</reference>
<feature type="compositionally biased region" description="Low complexity" evidence="1">
    <location>
        <begin position="298"/>
        <end position="308"/>
    </location>
</feature>
<dbReference type="Proteomes" id="UP000050791">
    <property type="component" value="Unassembled WGS sequence"/>
</dbReference>
<protein>
    <submittedName>
        <fullName evidence="3">NR LBD domain-containing protein</fullName>
    </submittedName>
</protein>
<evidence type="ECO:0000313" key="3">
    <source>
        <dbReference type="WBParaSite" id="SMTH1_37770.1"/>
    </source>
</evidence>
<dbReference type="AlphaFoldDB" id="A0AA85B7E9"/>
<accession>A0AA85B7E9</accession>
<feature type="compositionally biased region" description="Polar residues" evidence="1">
    <location>
        <begin position="326"/>
        <end position="353"/>
    </location>
</feature>
<evidence type="ECO:0000313" key="2">
    <source>
        <dbReference type="Proteomes" id="UP000050791"/>
    </source>
</evidence>
<dbReference type="WBParaSite" id="SMTH1_37770.1">
    <property type="protein sequence ID" value="SMTH1_37770.1"/>
    <property type="gene ID" value="SMTH1_37770"/>
</dbReference>
<evidence type="ECO:0000256" key="1">
    <source>
        <dbReference type="SAM" id="MobiDB-lite"/>
    </source>
</evidence>
<feature type="region of interest" description="Disordered" evidence="1">
    <location>
        <begin position="298"/>
        <end position="358"/>
    </location>
</feature>
<organism evidence="2 3">
    <name type="scientific">Schistosoma mattheei</name>
    <dbReference type="NCBI Taxonomy" id="31246"/>
    <lineage>
        <taxon>Eukaryota</taxon>
        <taxon>Metazoa</taxon>
        <taxon>Spiralia</taxon>
        <taxon>Lophotrochozoa</taxon>
        <taxon>Platyhelminthes</taxon>
        <taxon>Trematoda</taxon>
        <taxon>Digenea</taxon>
        <taxon>Strigeidida</taxon>
        <taxon>Schistosomatoidea</taxon>
        <taxon>Schistosomatidae</taxon>
        <taxon>Schistosoma</taxon>
    </lineage>
</organism>
<feature type="region of interest" description="Disordered" evidence="1">
    <location>
        <begin position="689"/>
        <end position="712"/>
    </location>
</feature>
<feature type="region of interest" description="Disordered" evidence="1">
    <location>
        <begin position="39"/>
        <end position="65"/>
    </location>
</feature>
<name>A0AA85B7E9_9TREM</name>